<feature type="domain" description="N-acetyltransferase" evidence="1">
    <location>
        <begin position="207"/>
        <end position="368"/>
    </location>
</feature>
<feature type="domain" description="N-acetyltransferase" evidence="1">
    <location>
        <begin position="393"/>
        <end position="559"/>
    </location>
</feature>
<comment type="caution">
    <text evidence="2">The sequence shown here is derived from an EMBL/GenBank/DDBJ whole genome shotgun (WGS) entry which is preliminary data.</text>
</comment>
<dbReference type="AlphaFoldDB" id="A0A853DAL7"/>
<feature type="domain" description="N-acetyltransferase" evidence="1">
    <location>
        <begin position="16"/>
        <end position="178"/>
    </location>
</feature>
<dbReference type="Proteomes" id="UP000571817">
    <property type="component" value="Unassembled WGS sequence"/>
</dbReference>
<dbReference type="InterPro" id="IPR051531">
    <property type="entry name" value="N-acetyltransferase"/>
</dbReference>
<evidence type="ECO:0000313" key="3">
    <source>
        <dbReference type="Proteomes" id="UP000571817"/>
    </source>
</evidence>
<dbReference type="InterPro" id="IPR000182">
    <property type="entry name" value="GNAT_dom"/>
</dbReference>
<dbReference type="PROSITE" id="PS51186">
    <property type="entry name" value="GNAT"/>
    <property type="match status" value="3"/>
</dbReference>
<keyword evidence="2" id="KW-0808">Transferase</keyword>
<protein>
    <submittedName>
        <fullName evidence="2">RimJ/RimL family protein N-acetyltransferase</fullName>
    </submittedName>
</protein>
<dbReference type="InterPro" id="IPR016181">
    <property type="entry name" value="Acyl_CoA_acyltransferase"/>
</dbReference>
<evidence type="ECO:0000313" key="2">
    <source>
        <dbReference type="EMBL" id="NYJ73988.1"/>
    </source>
</evidence>
<organism evidence="2 3">
    <name type="scientific">Allobranchiibius huperziae</name>
    <dbReference type="NCBI Taxonomy" id="1874116"/>
    <lineage>
        <taxon>Bacteria</taxon>
        <taxon>Bacillati</taxon>
        <taxon>Actinomycetota</taxon>
        <taxon>Actinomycetes</taxon>
        <taxon>Micrococcales</taxon>
        <taxon>Dermacoccaceae</taxon>
        <taxon>Allobranchiibius</taxon>
    </lineage>
</organism>
<evidence type="ECO:0000259" key="1">
    <source>
        <dbReference type="PROSITE" id="PS51186"/>
    </source>
</evidence>
<dbReference type="EMBL" id="JACCFW010000001">
    <property type="protein sequence ID" value="NYJ73988.1"/>
    <property type="molecule type" value="Genomic_DNA"/>
</dbReference>
<dbReference type="RefSeq" id="WP_179479583.1">
    <property type="nucleotide sequence ID" value="NZ_JACCFW010000001.1"/>
</dbReference>
<sequence>MPHLPHDVPLLVDGDLTLRAPRVDDIPRMTQACRDPGARAWLRLPEPYEESDAADFIAATERGRLEGARIEWAIEVAGRWVGNIGLHDRRGDTFEVGYMVHPDARATGVCRRALQLLASYAFDELGLSGLTWRAARGNFASRRVAWACGFAVDGIWDVPHPVSDGASVDGVWVGHLRAGEPRRPRHPWYDPPVLDGGRFLLRPWHGDDVPRQGPDEQSERFMMGNQPAPASYTTWLLQRRERMAEGDAVCWCIVDPDLDEPLGHIAVQHLRAVMTLGSGRVSYWLYPSARGLGILQEALDLVIAHAFAPSTDDSGASGLGLHRLQAGTDIENRPSARALRRAGFRQVANERAVLARPGAAPSGALTFELLQGDDRLAQNIEPAVVPTLRTARLVLRPWTVQDRPGEDVELDRAALRYMPAGAQPTHSTWDEWYHRRARQTDEGQVMWCIADARTDQALGAVTLFDRAGPVRDRAEIGYWLYPDARGRGYAAEAIDAALAHGFAPPTQDGLGLIRIDADTDAENVDSQKLLRDRGFREWGHAHADYTRTDGSISNSIYFELLAADYEPTRS</sequence>
<dbReference type="PANTHER" id="PTHR43792">
    <property type="entry name" value="GNAT FAMILY, PUTATIVE (AFU_ORTHOLOGUE AFUA_3G00765)-RELATED-RELATED"/>
    <property type="match status" value="1"/>
</dbReference>
<reference evidence="2 3" key="1">
    <citation type="submission" date="2020-07" db="EMBL/GenBank/DDBJ databases">
        <title>Sequencing the genomes of 1000 actinobacteria strains.</title>
        <authorList>
            <person name="Klenk H.-P."/>
        </authorList>
    </citation>
    <scope>NUCLEOTIDE SEQUENCE [LARGE SCALE GENOMIC DNA]</scope>
    <source>
        <strain evidence="2 3">DSM 29531</strain>
    </source>
</reference>
<dbReference type="Gene3D" id="3.40.630.30">
    <property type="match status" value="3"/>
</dbReference>
<name>A0A853DAL7_9MICO</name>
<gene>
    <name evidence="2" type="ORF">HNR15_000951</name>
</gene>
<dbReference type="Pfam" id="PF13302">
    <property type="entry name" value="Acetyltransf_3"/>
    <property type="match status" value="3"/>
</dbReference>
<proteinExistence type="predicted"/>
<keyword evidence="3" id="KW-1185">Reference proteome</keyword>
<dbReference type="GO" id="GO:0016747">
    <property type="term" value="F:acyltransferase activity, transferring groups other than amino-acyl groups"/>
    <property type="evidence" value="ECO:0007669"/>
    <property type="project" value="InterPro"/>
</dbReference>
<dbReference type="SUPFAM" id="SSF55729">
    <property type="entry name" value="Acyl-CoA N-acyltransferases (Nat)"/>
    <property type="match status" value="3"/>
</dbReference>
<accession>A0A853DAL7</accession>